<proteinExistence type="predicted"/>
<dbReference type="Proteomes" id="UP000501690">
    <property type="component" value="Linkage Group LG4"/>
</dbReference>
<name>A0A4D6LMA3_VIGUN</name>
<organism evidence="1 2">
    <name type="scientific">Vigna unguiculata</name>
    <name type="common">Cowpea</name>
    <dbReference type="NCBI Taxonomy" id="3917"/>
    <lineage>
        <taxon>Eukaryota</taxon>
        <taxon>Viridiplantae</taxon>
        <taxon>Streptophyta</taxon>
        <taxon>Embryophyta</taxon>
        <taxon>Tracheophyta</taxon>
        <taxon>Spermatophyta</taxon>
        <taxon>Magnoliopsida</taxon>
        <taxon>eudicotyledons</taxon>
        <taxon>Gunneridae</taxon>
        <taxon>Pentapetalae</taxon>
        <taxon>rosids</taxon>
        <taxon>fabids</taxon>
        <taxon>Fabales</taxon>
        <taxon>Fabaceae</taxon>
        <taxon>Papilionoideae</taxon>
        <taxon>50 kb inversion clade</taxon>
        <taxon>NPAAA clade</taxon>
        <taxon>indigoferoid/millettioid clade</taxon>
        <taxon>Phaseoleae</taxon>
        <taxon>Vigna</taxon>
    </lineage>
</organism>
<evidence type="ECO:0000313" key="2">
    <source>
        <dbReference type="Proteomes" id="UP000501690"/>
    </source>
</evidence>
<reference evidence="1 2" key="1">
    <citation type="submission" date="2019-04" db="EMBL/GenBank/DDBJ databases">
        <title>An improved genome assembly and genetic linkage map for asparagus bean, Vigna unguiculata ssp. sesquipedialis.</title>
        <authorList>
            <person name="Xia Q."/>
            <person name="Zhang R."/>
            <person name="Dong Y."/>
        </authorList>
    </citation>
    <scope>NUCLEOTIDE SEQUENCE [LARGE SCALE GENOMIC DNA]</scope>
    <source>
        <tissue evidence="1">Leaf</tissue>
    </source>
</reference>
<evidence type="ECO:0000313" key="1">
    <source>
        <dbReference type="EMBL" id="QCD89164.1"/>
    </source>
</evidence>
<gene>
    <name evidence="1" type="ORF">DEO72_LG4g103</name>
</gene>
<dbReference type="EMBL" id="CP039348">
    <property type="protein sequence ID" value="QCD89164.1"/>
    <property type="molecule type" value="Genomic_DNA"/>
</dbReference>
<accession>A0A4D6LMA3</accession>
<protein>
    <submittedName>
        <fullName evidence="1">Uncharacterized protein</fullName>
    </submittedName>
</protein>
<dbReference type="AlphaFoldDB" id="A0A4D6LMA3"/>
<keyword evidence="2" id="KW-1185">Reference proteome</keyword>
<sequence length="86" mass="9457">MNTRNPRVVARVGECCRYECAGCGQYGWVQRDCPPQLLADEFGSLGTIRTMFVYGNSTWRCGVLSVACFPARALSVVADRYGSKSP</sequence>